<evidence type="ECO:0000256" key="3">
    <source>
        <dbReference type="ARBA" id="ARBA00023239"/>
    </source>
</evidence>
<dbReference type="SUPFAM" id="SSF53686">
    <property type="entry name" value="Tryptophan synthase beta subunit-like PLP-dependent enzymes"/>
    <property type="match status" value="1"/>
</dbReference>
<dbReference type="InterPro" id="IPR000634">
    <property type="entry name" value="Ser/Thr_deHydtase_PyrdxlP-BS"/>
</dbReference>
<organism evidence="6 7">
    <name type="scientific">Faecalibacterium prausnitzii</name>
    <dbReference type="NCBI Taxonomy" id="853"/>
    <lineage>
        <taxon>Bacteria</taxon>
        <taxon>Bacillati</taxon>
        <taxon>Bacillota</taxon>
        <taxon>Clostridia</taxon>
        <taxon>Eubacteriales</taxon>
        <taxon>Oscillospiraceae</taxon>
        <taxon>Faecalibacterium</taxon>
    </lineage>
</organism>
<dbReference type="NCBIfam" id="TIGR02035">
    <property type="entry name" value="D_Ser_am_lyase"/>
    <property type="match status" value="1"/>
</dbReference>
<evidence type="ECO:0000256" key="1">
    <source>
        <dbReference type="ARBA" id="ARBA00001933"/>
    </source>
</evidence>
<dbReference type="GO" id="GO:0030170">
    <property type="term" value="F:pyridoxal phosphate binding"/>
    <property type="evidence" value="ECO:0007669"/>
    <property type="project" value="InterPro"/>
</dbReference>
<protein>
    <recommendedName>
        <fullName evidence="4">Probable D-serine dehydratase</fullName>
        <ecNumber evidence="4">4.3.1.18</ecNumber>
    </recommendedName>
    <alternativeName>
        <fullName evidence="4">D-serine deaminase</fullName>
        <shortName evidence="4">DSD</shortName>
    </alternativeName>
</protein>
<evidence type="ECO:0000313" key="6">
    <source>
        <dbReference type="EMBL" id="CUM77927.1"/>
    </source>
</evidence>
<dbReference type="NCBIfam" id="NF002823">
    <property type="entry name" value="PRK02991.1"/>
    <property type="match status" value="1"/>
</dbReference>
<dbReference type="InterPro" id="IPR036052">
    <property type="entry name" value="TrpB-like_PALP_sf"/>
</dbReference>
<keyword evidence="3 4" id="KW-0456">Lyase</keyword>
<dbReference type="PANTHER" id="PTHR48078">
    <property type="entry name" value="THREONINE DEHYDRATASE, MITOCHONDRIAL-RELATED"/>
    <property type="match status" value="1"/>
</dbReference>
<accession>A0A173RJF5</accession>
<dbReference type="GO" id="GO:0016836">
    <property type="term" value="F:hydro-lyase activity"/>
    <property type="evidence" value="ECO:0007669"/>
    <property type="project" value="UniProtKB-UniRule"/>
</dbReference>
<dbReference type="InterPro" id="IPR001926">
    <property type="entry name" value="TrpB-like_PALP"/>
</dbReference>
<dbReference type="Pfam" id="PF00291">
    <property type="entry name" value="PALP"/>
    <property type="match status" value="1"/>
</dbReference>
<dbReference type="PROSITE" id="PS00165">
    <property type="entry name" value="DEHYDRATASE_SER_THR"/>
    <property type="match status" value="1"/>
</dbReference>
<dbReference type="AlphaFoldDB" id="A0A173RJF5"/>
<comment type="catalytic activity">
    <reaction evidence="4">
        <text>D-serine = pyruvate + NH4(+)</text>
        <dbReference type="Rhea" id="RHEA:13977"/>
        <dbReference type="ChEBI" id="CHEBI:15361"/>
        <dbReference type="ChEBI" id="CHEBI:28938"/>
        <dbReference type="ChEBI" id="CHEBI:35247"/>
        <dbReference type="EC" id="4.3.1.18"/>
    </reaction>
</comment>
<dbReference type="HAMAP" id="MF_01030">
    <property type="entry name" value="D_Ser_dehydrat"/>
    <property type="match status" value="1"/>
</dbReference>
<gene>
    <name evidence="4 6" type="primary">dsdA</name>
    <name evidence="6" type="ORF">ERS852582_00493</name>
</gene>
<sequence length="456" mass="48743">MVSPAKCIAGRSVADWIAAYPVVSDLCTLKETAWVNPDKLPFAQAAAACPLTLSDIEDAAARLERFAPYLAAVFPETAATGGIIESPVQPIPRMQKVLEERSGTRIAGQVWVKLDSHLPISGSIKARGGIYEVLKTAEDIALHSGMLHLTDNYAVLAEERFRKLFSQYSIAVGSTGNLGLSIGIMSAKLGFQVTVHMSADARQWKKDLLRSRGVKVVEYVSDYSIAVTEGRKLAAGDPYCHFVDDENSKTLFLGYAVTALRLKKQLDAQGVTVDVEHPLFAYLPCGVGGGPGGVAFGLKMLFGDAAHCFFAEPTHSPCMMLGMATGENSSVCVQDFGIDNRTAADGLAVGRASGFVGGLMRPFMSGCYTLQDERMYTLLAQLADAEALYLEPSALAGMYGPVLTQPGQLLGAYTETALPAGALANATHLVWATGGNMVPREEMQRYYAKGKALAQQ</sequence>
<dbReference type="GO" id="GO:0009097">
    <property type="term" value="P:isoleucine biosynthetic process"/>
    <property type="evidence" value="ECO:0007669"/>
    <property type="project" value="TreeGrafter"/>
</dbReference>
<dbReference type="RefSeq" id="WP_055184982.1">
    <property type="nucleotide sequence ID" value="NZ_CYXN01000002.1"/>
</dbReference>
<dbReference type="OrthoDB" id="9780546at2"/>
<dbReference type="GO" id="GO:0036088">
    <property type="term" value="P:D-serine catabolic process"/>
    <property type="evidence" value="ECO:0007669"/>
    <property type="project" value="TreeGrafter"/>
</dbReference>
<reference evidence="6 7" key="1">
    <citation type="submission" date="2015-09" db="EMBL/GenBank/DDBJ databases">
        <authorList>
            <consortium name="Pathogen Informatics"/>
        </authorList>
    </citation>
    <scope>NUCLEOTIDE SEQUENCE [LARGE SCALE GENOMIC DNA]</scope>
    <source>
        <strain evidence="6 7">2789STDY5834970</strain>
    </source>
</reference>
<keyword evidence="2 4" id="KW-0663">Pyridoxal phosphate</keyword>
<evidence type="ECO:0000313" key="7">
    <source>
        <dbReference type="Proteomes" id="UP000095649"/>
    </source>
</evidence>
<dbReference type="Gene3D" id="3.40.50.1100">
    <property type="match status" value="2"/>
</dbReference>
<dbReference type="Proteomes" id="UP000095649">
    <property type="component" value="Unassembled WGS sequence"/>
</dbReference>
<feature type="modified residue" description="N6-(pyridoxal phosphate)lysine" evidence="4">
    <location>
        <position position="125"/>
    </location>
</feature>
<dbReference type="GO" id="GO:0008721">
    <property type="term" value="F:D-serine ammonia-lyase activity"/>
    <property type="evidence" value="ECO:0007669"/>
    <property type="project" value="UniProtKB-EC"/>
</dbReference>
<feature type="domain" description="Tryptophan synthase beta chain-like PALP" evidence="5">
    <location>
        <begin position="82"/>
        <end position="401"/>
    </location>
</feature>
<comment type="similarity">
    <text evidence="4">Belongs to the serine/threonine dehydratase family. DsdA subfamily.</text>
</comment>
<dbReference type="InterPro" id="IPR050147">
    <property type="entry name" value="Ser/Thr_Dehydratase"/>
</dbReference>
<dbReference type="InterPro" id="IPR011780">
    <property type="entry name" value="D_Ser_am_lyase"/>
</dbReference>
<dbReference type="EC" id="4.3.1.18" evidence="4"/>
<evidence type="ECO:0000259" key="5">
    <source>
        <dbReference type="Pfam" id="PF00291"/>
    </source>
</evidence>
<dbReference type="PANTHER" id="PTHR48078:SF9">
    <property type="entry name" value="D-SERINE DEHYDRATASE"/>
    <property type="match status" value="1"/>
</dbReference>
<name>A0A173RJF5_9FIRM</name>
<dbReference type="EMBL" id="CYXN01000002">
    <property type="protein sequence ID" value="CUM77927.1"/>
    <property type="molecule type" value="Genomic_DNA"/>
</dbReference>
<proteinExistence type="inferred from homology"/>
<evidence type="ECO:0000256" key="2">
    <source>
        <dbReference type="ARBA" id="ARBA00022898"/>
    </source>
</evidence>
<comment type="cofactor">
    <cofactor evidence="1 4">
        <name>pyridoxal 5'-phosphate</name>
        <dbReference type="ChEBI" id="CHEBI:597326"/>
    </cofactor>
</comment>
<evidence type="ECO:0000256" key="4">
    <source>
        <dbReference type="HAMAP-Rule" id="MF_01030"/>
    </source>
</evidence>